<dbReference type="EMBL" id="CT868064">
    <property type="protein sequence ID" value="CAK69119.1"/>
    <property type="molecule type" value="Genomic_DNA"/>
</dbReference>
<protein>
    <recommendedName>
        <fullName evidence="3">BZIP domain-containing protein</fullName>
    </recommendedName>
</protein>
<name>A0CEA2_PARTE</name>
<dbReference type="GeneID" id="5022301"/>
<accession>A0CEA2</accession>
<organism evidence="4 5">
    <name type="scientific">Paramecium tetraurelia</name>
    <dbReference type="NCBI Taxonomy" id="5888"/>
    <lineage>
        <taxon>Eukaryota</taxon>
        <taxon>Sar</taxon>
        <taxon>Alveolata</taxon>
        <taxon>Ciliophora</taxon>
        <taxon>Intramacronucleata</taxon>
        <taxon>Oligohymenophorea</taxon>
        <taxon>Peniculida</taxon>
        <taxon>Parameciidae</taxon>
        <taxon>Paramecium</taxon>
    </lineage>
</organism>
<dbReference type="Proteomes" id="UP000000600">
    <property type="component" value="Unassembled WGS sequence"/>
</dbReference>
<feature type="region of interest" description="Disordered" evidence="2">
    <location>
        <begin position="146"/>
        <end position="201"/>
    </location>
</feature>
<dbReference type="OrthoDB" id="298531at2759"/>
<feature type="compositionally biased region" description="Polar residues" evidence="2">
    <location>
        <begin position="85"/>
        <end position="102"/>
    </location>
</feature>
<dbReference type="KEGG" id="ptm:GSPATT00037555001"/>
<dbReference type="PROSITE" id="PS00036">
    <property type="entry name" value="BZIP_BASIC"/>
    <property type="match status" value="1"/>
</dbReference>
<dbReference type="SUPFAM" id="SSF57959">
    <property type="entry name" value="Leucine zipper domain"/>
    <property type="match status" value="1"/>
</dbReference>
<dbReference type="GO" id="GO:0003700">
    <property type="term" value="F:DNA-binding transcription factor activity"/>
    <property type="evidence" value="ECO:0007669"/>
    <property type="project" value="InterPro"/>
</dbReference>
<feature type="compositionally biased region" description="Polar residues" evidence="2">
    <location>
        <begin position="171"/>
        <end position="188"/>
    </location>
</feature>
<dbReference type="AlphaFoldDB" id="A0CEA2"/>
<dbReference type="InterPro" id="IPR046347">
    <property type="entry name" value="bZIP_sf"/>
</dbReference>
<evidence type="ECO:0000259" key="3">
    <source>
        <dbReference type="PROSITE" id="PS50217"/>
    </source>
</evidence>
<evidence type="ECO:0000313" key="5">
    <source>
        <dbReference type="Proteomes" id="UP000000600"/>
    </source>
</evidence>
<evidence type="ECO:0000313" key="4">
    <source>
        <dbReference type="EMBL" id="CAK69119.1"/>
    </source>
</evidence>
<dbReference type="PROSITE" id="PS50217">
    <property type="entry name" value="BZIP"/>
    <property type="match status" value="1"/>
</dbReference>
<dbReference type="InParanoid" id="A0CEA2"/>
<evidence type="ECO:0000256" key="1">
    <source>
        <dbReference type="SAM" id="Coils"/>
    </source>
</evidence>
<proteinExistence type="predicted"/>
<dbReference type="CDD" id="cd14811">
    <property type="entry name" value="bZIP_u2"/>
    <property type="match status" value="1"/>
</dbReference>
<keyword evidence="5" id="KW-1185">Reference proteome</keyword>
<dbReference type="Pfam" id="PF00170">
    <property type="entry name" value="bZIP_1"/>
    <property type="match status" value="1"/>
</dbReference>
<reference evidence="4 5" key="1">
    <citation type="journal article" date="2006" name="Nature">
        <title>Global trends of whole-genome duplications revealed by the ciliate Paramecium tetraurelia.</title>
        <authorList>
            <consortium name="Genoscope"/>
            <person name="Aury J.-M."/>
            <person name="Jaillon O."/>
            <person name="Duret L."/>
            <person name="Noel B."/>
            <person name="Jubin C."/>
            <person name="Porcel B.M."/>
            <person name="Segurens B."/>
            <person name="Daubin V."/>
            <person name="Anthouard V."/>
            <person name="Aiach N."/>
            <person name="Arnaiz O."/>
            <person name="Billaut A."/>
            <person name="Beisson J."/>
            <person name="Blanc I."/>
            <person name="Bouhouche K."/>
            <person name="Camara F."/>
            <person name="Duharcourt S."/>
            <person name="Guigo R."/>
            <person name="Gogendeau D."/>
            <person name="Katinka M."/>
            <person name="Keller A.-M."/>
            <person name="Kissmehl R."/>
            <person name="Klotz C."/>
            <person name="Koll F."/>
            <person name="Le Moue A."/>
            <person name="Lepere C."/>
            <person name="Malinsky S."/>
            <person name="Nowacki M."/>
            <person name="Nowak J.K."/>
            <person name="Plattner H."/>
            <person name="Poulain J."/>
            <person name="Ruiz F."/>
            <person name="Serrano V."/>
            <person name="Zagulski M."/>
            <person name="Dessen P."/>
            <person name="Betermier M."/>
            <person name="Weissenbach J."/>
            <person name="Scarpelli C."/>
            <person name="Schachter V."/>
            <person name="Sperling L."/>
            <person name="Meyer E."/>
            <person name="Cohen J."/>
            <person name="Wincker P."/>
        </authorList>
    </citation>
    <scope>NUCLEOTIDE SEQUENCE [LARGE SCALE GENOMIC DNA]</scope>
    <source>
        <strain evidence="4 5">Stock d4-2</strain>
    </source>
</reference>
<dbReference type="Gene3D" id="1.20.5.170">
    <property type="match status" value="1"/>
</dbReference>
<dbReference type="HOGENOM" id="CLU_575513_0_0_1"/>
<dbReference type="InterPro" id="IPR004827">
    <property type="entry name" value="bZIP"/>
</dbReference>
<sequence>MDEHLEMEAEKLRMSDNMENEVMGDLEKYFQSSHANRKEQLPVIRVFEDSCSDLPQSDQPFENPGESIFDDLGLEKLQIQSVHSDGRATSWSHTDDNNSLNKQYLKRPRTRQQLSNKIVESNQDLFNVHYAKSLYTSKISQLVDKKITTNPKSNRTSKSQQKIKRKSSHQLIETSDQSEQKSSLQSGGEMSEDRLAKNRVAARNSRARKRLYFELLENKVKDLQDEIDRLNELCQNQAKQIQKYRECQEKFSFETQKKLIEQLEVCQIKDQDLHSTKFVLEQMKECQFNSDKNMVGDQYIENLLEILLPIELKYIVYSYDQNKDLLSDFQGSFLEWTKETFQLMDIKQEQFRKIRKHKEKLNCVKKTITRQECLLYCQFQLLKMIIGEAQKVDSIWKSIYETLEPLQLRSLFLTIYQVRVSIDQLQNQHRSVFDCCNLFSDCKYFKQNPQSQTDSNCQRPANLRQYVKKNI</sequence>
<dbReference type="RefSeq" id="XP_001436516.1">
    <property type="nucleotide sequence ID" value="XM_001436479.1"/>
</dbReference>
<evidence type="ECO:0000256" key="2">
    <source>
        <dbReference type="SAM" id="MobiDB-lite"/>
    </source>
</evidence>
<gene>
    <name evidence="4" type="ORF">GSPATT00037555001</name>
</gene>
<dbReference type="OMA" id="QKYRECQ"/>
<feature type="domain" description="BZIP" evidence="3">
    <location>
        <begin position="188"/>
        <end position="246"/>
    </location>
</feature>
<feature type="coiled-coil region" evidence="1">
    <location>
        <begin position="213"/>
        <end position="247"/>
    </location>
</feature>
<dbReference type="SMART" id="SM00338">
    <property type="entry name" value="BRLZ"/>
    <property type="match status" value="1"/>
</dbReference>
<feature type="region of interest" description="Disordered" evidence="2">
    <location>
        <begin position="85"/>
        <end position="112"/>
    </location>
</feature>
<keyword evidence="1" id="KW-0175">Coiled coil</keyword>